<dbReference type="PROSITE" id="PS51257">
    <property type="entry name" value="PROKAR_LIPOPROTEIN"/>
    <property type="match status" value="1"/>
</dbReference>
<comment type="caution">
    <text evidence="1">The sequence shown here is derived from an EMBL/GenBank/DDBJ whole genome shotgun (WGS) entry which is preliminary data.</text>
</comment>
<dbReference type="Proteomes" id="UP000194664">
    <property type="component" value="Unassembled WGS sequence"/>
</dbReference>
<protein>
    <recommendedName>
        <fullName evidence="3">Thymidylate synthase</fullName>
    </recommendedName>
</protein>
<gene>
    <name evidence="1" type="ORF">BVC71_11275</name>
</gene>
<evidence type="ECO:0008006" key="3">
    <source>
        <dbReference type="Google" id="ProtNLM"/>
    </source>
</evidence>
<organism evidence="1 2">
    <name type="scientific">Marivivens niveibacter</name>
    <dbReference type="NCBI Taxonomy" id="1930667"/>
    <lineage>
        <taxon>Bacteria</taxon>
        <taxon>Pseudomonadati</taxon>
        <taxon>Pseudomonadota</taxon>
        <taxon>Alphaproteobacteria</taxon>
        <taxon>Rhodobacterales</taxon>
        <taxon>Paracoccaceae</taxon>
        <taxon>Marivivens group</taxon>
        <taxon>Marivivens</taxon>
    </lineage>
</organism>
<evidence type="ECO:0000313" key="1">
    <source>
        <dbReference type="EMBL" id="OUD09270.1"/>
    </source>
</evidence>
<dbReference type="EMBL" id="MSPP01000003">
    <property type="protein sequence ID" value="OUD09270.1"/>
    <property type="molecule type" value="Genomic_DNA"/>
</dbReference>
<dbReference type="RefSeq" id="WP_086451742.1">
    <property type="nucleotide sequence ID" value="NZ_MSPP01000003.1"/>
</dbReference>
<reference evidence="1 2" key="1">
    <citation type="submission" date="2016-12" db="EMBL/GenBank/DDBJ databases">
        <title>The draft genome sequence of HSLHS2.</title>
        <authorList>
            <person name="Hu D."/>
            <person name="Wang L."/>
            <person name="Shao Z."/>
        </authorList>
    </citation>
    <scope>NUCLEOTIDE SEQUENCE [LARGE SCALE GENOMIC DNA]</scope>
    <source>
        <strain evidence="1">MCCC 1A06712</strain>
    </source>
</reference>
<proteinExistence type="predicted"/>
<evidence type="ECO:0000313" key="2">
    <source>
        <dbReference type="Proteomes" id="UP000194664"/>
    </source>
</evidence>
<sequence>MYRYAAASIVFAMLAGCQGENPLYFNDPEEVVEETTEETVEETAIDLSDLENNLTTAVYDPDTETLYVDMYALDRVGNDYPLVEYNRAADLDVPGYYAFNYQDDPLDRYFIAYVAQTPDGTAQGTIVADGGQFTEYFGGTQMFARQEYSAGPEVGLVSYAGDYVGITNLTYYGDELLVVPAPYNSDEYASLWPTQPIIVEGEAFINVDFGDNAINGAIVNRQFTLMSGYPEDAFEGTTYGVNDLILQPGTVDESGQFTGTVVGQVIQEVGTDPITVESYEVGEGTYGGVLAGDGATGMAGGLFVSNHIDPIDGREIELEEEYGIFVLTQCGLPDDAAICDIVNP</sequence>
<dbReference type="AlphaFoldDB" id="A0A251WXQ2"/>
<keyword evidence="2" id="KW-1185">Reference proteome</keyword>
<accession>A0A251WXQ2</accession>
<dbReference type="OrthoDB" id="7851370at2"/>
<name>A0A251WXQ2_9RHOB</name>